<dbReference type="EMBL" id="CAJVPI010000182">
    <property type="protein sequence ID" value="CAG8496304.1"/>
    <property type="molecule type" value="Genomic_DNA"/>
</dbReference>
<dbReference type="AlphaFoldDB" id="A0A9N8ZHU6"/>
<organism evidence="1 2">
    <name type="scientific">Paraglomus brasilianum</name>
    <dbReference type="NCBI Taxonomy" id="144538"/>
    <lineage>
        <taxon>Eukaryota</taxon>
        <taxon>Fungi</taxon>
        <taxon>Fungi incertae sedis</taxon>
        <taxon>Mucoromycota</taxon>
        <taxon>Glomeromycotina</taxon>
        <taxon>Glomeromycetes</taxon>
        <taxon>Paraglomerales</taxon>
        <taxon>Paraglomeraceae</taxon>
        <taxon>Paraglomus</taxon>
    </lineage>
</organism>
<keyword evidence="2" id="KW-1185">Reference proteome</keyword>
<proteinExistence type="predicted"/>
<gene>
    <name evidence="1" type="ORF">PBRASI_LOCUS2371</name>
</gene>
<evidence type="ECO:0000313" key="1">
    <source>
        <dbReference type="EMBL" id="CAG8496304.1"/>
    </source>
</evidence>
<comment type="caution">
    <text evidence="1">The sequence shown here is derived from an EMBL/GenBank/DDBJ whole genome shotgun (WGS) entry which is preliminary data.</text>
</comment>
<accession>A0A9N8ZHU6</accession>
<evidence type="ECO:0000313" key="2">
    <source>
        <dbReference type="Proteomes" id="UP000789739"/>
    </source>
</evidence>
<name>A0A9N8ZHU6_9GLOM</name>
<sequence length="107" mass="12266">MPVPPELPTPPNPQRYAASISTPTYLDEPPYRSNPDTNTDNTNLSVFTHHFGETEQLRSVIEIDETDIDEEDLAEMFKVFKDVLITLVLPQVAKYFGRRFSFWGECS</sequence>
<protein>
    <submittedName>
        <fullName evidence="1">8798_t:CDS:1</fullName>
    </submittedName>
</protein>
<dbReference type="Proteomes" id="UP000789739">
    <property type="component" value="Unassembled WGS sequence"/>
</dbReference>
<reference evidence="1" key="1">
    <citation type="submission" date="2021-06" db="EMBL/GenBank/DDBJ databases">
        <authorList>
            <person name="Kallberg Y."/>
            <person name="Tangrot J."/>
            <person name="Rosling A."/>
        </authorList>
    </citation>
    <scope>NUCLEOTIDE SEQUENCE</scope>
    <source>
        <strain evidence="1">BR232B</strain>
    </source>
</reference>